<evidence type="ECO:0000256" key="2">
    <source>
        <dbReference type="ARBA" id="ARBA00022747"/>
    </source>
</evidence>
<gene>
    <name evidence="5" type="ORF">GFER_02595</name>
</gene>
<comment type="similarity">
    <text evidence="1">Belongs to the type-I restriction system S methylase family.</text>
</comment>
<organism evidence="5 6">
    <name type="scientific">Geoalkalibacter ferrihydriticus DSM 17813</name>
    <dbReference type="NCBI Taxonomy" id="1121915"/>
    <lineage>
        <taxon>Bacteria</taxon>
        <taxon>Pseudomonadati</taxon>
        <taxon>Thermodesulfobacteriota</taxon>
        <taxon>Desulfuromonadia</taxon>
        <taxon>Desulfuromonadales</taxon>
        <taxon>Geoalkalibacteraceae</taxon>
        <taxon>Geoalkalibacter</taxon>
    </lineage>
</organism>
<dbReference type="CDD" id="cd17283">
    <property type="entry name" value="RMtype1_S_Hpy180ORF7835P_TRD2-CR2_like"/>
    <property type="match status" value="1"/>
</dbReference>
<accession>A0A0C2HRZ1</accession>
<evidence type="ECO:0000256" key="1">
    <source>
        <dbReference type="ARBA" id="ARBA00010923"/>
    </source>
</evidence>
<evidence type="ECO:0000313" key="6">
    <source>
        <dbReference type="Proteomes" id="UP000035068"/>
    </source>
</evidence>
<dbReference type="AlphaFoldDB" id="A0A0C2HRZ1"/>
<dbReference type="InterPro" id="IPR052021">
    <property type="entry name" value="Type-I_RS_S_subunit"/>
</dbReference>
<evidence type="ECO:0000256" key="3">
    <source>
        <dbReference type="ARBA" id="ARBA00023125"/>
    </source>
</evidence>
<evidence type="ECO:0000313" key="5">
    <source>
        <dbReference type="EMBL" id="KIH77590.1"/>
    </source>
</evidence>
<dbReference type="InterPro" id="IPR000055">
    <property type="entry name" value="Restrct_endonuc_typeI_TRD"/>
</dbReference>
<protein>
    <recommendedName>
        <fullName evidence="4">Type I restriction modification DNA specificity domain-containing protein</fullName>
    </recommendedName>
</protein>
<keyword evidence="3" id="KW-0238">DNA-binding</keyword>
<dbReference type="InterPro" id="IPR044946">
    <property type="entry name" value="Restrct_endonuc_typeI_TRD_sf"/>
</dbReference>
<dbReference type="SUPFAM" id="SSF116734">
    <property type="entry name" value="DNA methylase specificity domain"/>
    <property type="match status" value="2"/>
</dbReference>
<dbReference type="PANTHER" id="PTHR30408">
    <property type="entry name" value="TYPE-1 RESTRICTION ENZYME ECOKI SPECIFICITY PROTEIN"/>
    <property type="match status" value="1"/>
</dbReference>
<reference evidence="5 6" key="1">
    <citation type="submission" date="2014-12" db="EMBL/GenBank/DDBJ databases">
        <title>Genomes of Geoalkalibacter ferrihydriticus and Geoalkalibacter subterraneus, two haloalkaliphilic metal-reducing members of the Geobacteraceae.</title>
        <authorList>
            <person name="Badalamenti J.P."/>
            <person name="Torres C.I."/>
            <person name="Krajmalnik-Brown R."/>
            <person name="Bond D.R."/>
        </authorList>
    </citation>
    <scope>NUCLEOTIDE SEQUENCE [LARGE SCALE GENOMIC DNA]</scope>
    <source>
        <strain evidence="5 6">DSM 17813</strain>
    </source>
</reference>
<dbReference type="Proteomes" id="UP000035068">
    <property type="component" value="Unassembled WGS sequence"/>
</dbReference>
<evidence type="ECO:0000259" key="4">
    <source>
        <dbReference type="Pfam" id="PF01420"/>
    </source>
</evidence>
<comment type="caution">
    <text evidence="5">The sequence shown here is derived from an EMBL/GenBank/DDBJ whole genome shotgun (WGS) entry which is preliminary data.</text>
</comment>
<dbReference type="RefSeq" id="WP_040095774.1">
    <property type="nucleotide sequence ID" value="NZ_JWJD01000001.1"/>
</dbReference>
<sequence length="459" mass="51823">MGGEWQESFLTDLYEIGSGLSKPAKDFGSGYPFLAFKDVFNNFFLPETLTQLVQSSEKEQEKCSVKRGDVFLTRTSETMDELGMSSVSLKDYEKATFNGFTKRLRPKEGNCLVPEYVGYFLRSQKFRRAMLAFSTMSTRASLNNGMISRLKISHPSIQEQRTIAYILKTLDDKIELNRQMNVTLEAMAQALFKSWFVDFDPVIDNALAAGNPIPEELQARADARAALGDKRKPLPEAIQKQFPSRFVFTEVMGWVPEGWNPVKLGDYVTVKRGGSPRPIHDYLVENGLPWVKISDATASSSRFIMSTKQYIKPEGLKKTVMLKKGELILSNSATPGLPMFLNLDACIHDGWLFFPKKRWFGDLYLYQLFLVVRSELLLQGNGSVFTNLKTDILKNHLVVMPGESILKEVEIQLRVGHRKSLLIQEEIESLVATRDTLLPKLLSGELRLPDAEKLAAEAV</sequence>
<dbReference type="Gene3D" id="3.90.220.20">
    <property type="entry name" value="DNA methylase specificity domains"/>
    <property type="match status" value="2"/>
</dbReference>
<dbReference type="REBASE" id="108607">
    <property type="entry name" value="S.GfeZ0531ORF2600P"/>
</dbReference>
<feature type="domain" description="Type I restriction modification DNA specificity" evidence="4">
    <location>
        <begin position="4"/>
        <end position="185"/>
    </location>
</feature>
<dbReference type="GO" id="GO:0003677">
    <property type="term" value="F:DNA binding"/>
    <property type="evidence" value="ECO:0007669"/>
    <property type="project" value="UniProtKB-KW"/>
</dbReference>
<proteinExistence type="inferred from homology"/>
<dbReference type="CDD" id="cd17517">
    <property type="entry name" value="RMtype1_S_EcoKI_StySPI-TRD2-CR2_like"/>
    <property type="match status" value="1"/>
</dbReference>
<keyword evidence="6" id="KW-1185">Reference proteome</keyword>
<dbReference type="Pfam" id="PF01420">
    <property type="entry name" value="Methylase_S"/>
    <property type="match status" value="1"/>
</dbReference>
<dbReference type="GO" id="GO:0009307">
    <property type="term" value="P:DNA restriction-modification system"/>
    <property type="evidence" value="ECO:0007669"/>
    <property type="project" value="UniProtKB-KW"/>
</dbReference>
<keyword evidence="2" id="KW-0680">Restriction system</keyword>
<dbReference type="PANTHER" id="PTHR30408:SF13">
    <property type="entry name" value="TYPE I RESTRICTION ENZYME HINDI SPECIFICITY SUBUNIT"/>
    <property type="match status" value="1"/>
</dbReference>
<name>A0A0C2HRZ1_9BACT</name>
<dbReference type="EMBL" id="JWJD01000001">
    <property type="protein sequence ID" value="KIH77590.1"/>
    <property type="molecule type" value="Genomic_DNA"/>
</dbReference>